<protein>
    <submittedName>
        <fullName evidence="1">2576_t:CDS:1</fullName>
    </submittedName>
</protein>
<gene>
    <name evidence="1" type="ORF">GMARGA_LOCUS39774</name>
</gene>
<accession>A0ABN7X6X9</accession>
<dbReference type="EMBL" id="CAJVQB010096801">
    <property type="protein sequence ID" value="CAG8849553.1"/>
    <property type="molecule type" value="Genomic_DNA"/>
</dbReference>
<evidence type="ECO:0000313" key="2">
    <source>
        <dbReference type="Proteomes" id="UP000789901"/>
    </source>
</evidence>
<feature type="non-terminal residue" evidence="1">
    <location>
        <position position="47"/>
    </location>
</feature>
<name>A0ABN7X6X9_GIGMA</name>
<dbReference type="Proteomes" id="UP000789901">
    <property type="component" value="Unassembled WGS sequence"/>
</dbReference>
<sequence length="47" mass="5671">TSFSRMQCSIKKRRLKGEIILNNHGEIFRSLYDSSRKLIKMHEFSRK</sequence>
<comment type="caution">
    <text evidence="1">The sequence shown here is derived from an EMBL/GenBank/DDBJ whole genome shotgun (WGS) entry which is preliminary data.</text>
</comment>
<organism evidence="1 2">
    <name type="scientific">Gigaspora margarita</name>
    <dbReference type="NCBI Taxonomy" id="4874"/>
    <lineage>
        <taxon>Eukaryota</taxon>
        <taxon>Fungi</taxon>
        <taxon>Fungi incertae sedis</taxon>
        <taxon>Mucoromycota</taxon>
        <taxon>Glomeromycotina</taxon>
        <taxon>Glomeromycetes</taxon>
        <taxon>Diversisporales</taxon>
        <taxon>Gigasporaceae</taxon>
        <taxon>Gigaspora</taxon>
    </lineage>
</organism>
<proteinExistence type="predicted"/>
<feature type="non-terminal residue" evidence="1">
    <location>
        <position position="1"/>
    </location>
</feature>
<evidence type="ECO:0000313" key="1">
    <source>
        <dbReference type="EMBL" id="CAG8849553.1"/>
    </source>
</evidence>
<reference evidence="1 2" key="1">
    <citation type="submission" date="2021-06" db="EMBL/GenBank/DDBJ databases">
        <authorList>
            <person name="Kallberg Y."/>
            <person name="Tangrot J."/>
            <person name="Rosling A."/>
        </authorList>
    </citation>
    <scope>NUCLEOTIDE SEQUENCE [LARGE SCALE GENOMIC DNA]</scope>
    <source>
        <strain evidence="1 2">120-4 pot B 10/14</strain>
    </source>
</reference>
<keyword evidence="2" id="KW-1185">Reference proteome</keyword>